<organism evidence="1 2">
    <name type="scientific">Mesorhizobium escarrei</name>
    <dbReference type="NCBI Taxonomy" id="666018"/>
    <lineage>
        <taxon>Bacteria</taxon>
        <taxon>Pseudomonadati</taxon>
        <taxon>Pseudomonadota</taxon>
        <taxon>Alphaproteobacteria</taxon>
        <taxon>Hyphomicrobiales</taxon>
        <taxon>Phyllobacteriaceae</taxon>
        <taxon>Mesorhizobium</taxon>
    </lineage>
</organism>
<proteinExistence type="predicted"/>
<gene>
    <name evidence="1" type="ORF">MES5069_210002</name>
</gene>
<evidence type="ECO:0000313" key="1">
    <source>
        <dbReference type="EMBL" id="CAH2398884.1"/>
    </source>
</evidence>
<accession>A0ABM9DQE8</accession>
<dbReference type="EMBL" id="CAKXZT010000115">
    <property type="protein sequence ID" value="CAH2398884.1"/>
    <property type="molecule type" value="Genomic_DNA"/>
</dbReference>
<dbReference type="Proteomes" id="UP001153050">
    <property type="component" value="Unassembled WGS sequence"/>
</dbReference>
<evidence type="ECO:0000313" key="2">
    <source>
        <dbReference type="Proteomes" id="UP001153050"/>
    </source>
</evidence>
<name>A0ABM9DQE8_9HYPH</name>
<keyword evidence="2" id="KW-1185">Reference proteome</keyword>
<reference evidence="1 2" key="1">
    <citation type="submission" date="2022-03" db="EMBL/GenBank/DDBJ databases">
        <authorList>
            <person name="Brunel B."/>
        </authorList>
    </citation>
    <scope>NUCLEOTIDE SEQUENCE [LARGE SCALE GENOMIC DNA]</scope>
    <source>
        <strain evidence="1">STM5069sample</strain>
    </source>
</reference>
<sequence>MSGSFSVSINSCHSAFLQSRIEAETCSGWKRSFSTAERPPLTSDLSPLGKHVLDIDTKITNSVLDLGVSQNLHSAQVAGGREFGGMMIPLLRRTVQNSSKCKISL</sequence>
<comment type="caution">
    <text evidence="1">The sequence shown here is derived from an EMBL/GenBank/DDBJ whole genome shotgun (WGS) entry which is preliminary data.</text>
</comment>
<protein>
    <submittedName>
        <fullName evidence="1">Uncharacterized protein</fullName>
    </submittedName>
</protein>